<dbReference type="CDD" id="cd17532">
    <property type="entry name" value="REC_LytTR_AlgR-like"/>
    <property type="match status" value="1"/>
</dbReference>
<dbReference type="SMART" id="SM00850">
    <property type="entry name" value="LytTR"/>
    <property type="match status" value="1"/>
</dbReference>
<organism evidence="5 6">
    <name type="scientific">Celerinatantimonas diazotrophica</name>
    <dbReference type="NCBI Taxonomy" id="412034"/>
    <lineage>
        <taxon>Bacteria</taxon>
        <taxon>Pseudomonadati</taxon>
        <taxon>Pseudomonadota</taxon>
        <taxon>Gammaproteobacteria</taxon>
        <taxon>Celerinatantimonadaceae</taxon>
        <taxon>Celerinatantimonas</taxon>
    </lineage>
</organism>
<dbReference type="PROSITE" id="PS50930">
    <property type="entry name" value="HTH_LYTTR"/>
    <property type="match status" value="1"/>
</dbReference>
<name>A0A4R1J8P4_9GAMM</name>
<dbReference type="Pfam" id="PF00072">
    <property type="entry name" value="Response_reg"/>
    <property type="match status" value="1"/>
</dbReference>
<dbReference type="Gene3D" id="3.40.50.2300">
    <property type="match status" value="1"/>
</dbReference>
<feature type="domain" description="HTH LytTR-type" evidence="4">
    <location>
        <begin position="153"/>
        <end position="259"/>
    </location>
</feature>
<evidence type="ECO:0000256" key="1">
    <source>
        <dbReference type="ARBA" id="ARBA00023012"/>
    </source>
</evidence>
<dbReference type="GO" id="GO:0000156">
    <property type="term" value="F:phosphorelay response regulator activity"/>
    <property type="evidence" value="ECO:0007669"/>
    <property type="project" value="InterPro"/>
</dbReference>
<evidence type="ECO:0000256" key="2">
    <source>
        <dbReference type="PROSITE-ProRule" id="PRU00169"/>
    </source>
</evidence>
<dbReference type="SUPFAM" id="SSF52172">
    <property type="entry name" value="CheY-like"/>
    <property type="match status" value="1"/>
</dbReference>
<keyword evidence="6" id="KW-1185">Reference proteome</keyword>
<keyword evidence="2" id="KW-0597">Phosphoprotein</keyword>
<dbReference type="Proteomes" id="UP000295565">
    <property type="component" value="Unassembled WGS sequence"/>
</dbReference>
<dbReference type="PROSITE" id="PS50110">
    <property type="entry name" value="RESPONSE_REGULATORY"/>
    <property type="match status" value="1"/>
</dbReference>
<comment type="caution">
    <text evidence="5">The sequence shown here is derived from an EMBL/GenBank/DDBJ whole genome shotgun (WGS) entry which is preliminary data.</text>
</comment>
<feature type="domain" description="Response regulatory" evidence="3">
    <location>
        <begin position="2"/>
        <end position="116"/>
    </location>
</feature>
<dbReference type="SMART" id="SM00448">
    <property type="entry name" value="REC"/>
    <property type="match status" value="1"/>
</dbReference>
<proteinExistence type="predicted"/>
<reference evidence="5 6" key="1">
    <citation type="submission" date="2019-03" db="EMBL/GenBank/DDBJ databases">
        <title>Genomic Encyclopedia of Type Strains, Phase IV (KMG-IV): sequencing the most valuable type-strain genomes for metagenomic binning, comparative biology and taxonomic classification.</title>
        <authorList>
            <person name="Goeker M."/>
        </authorList>
    </citation>
    <scope>NUCLEOTIDE SEQUENCE [LARGE SCALE GENOMIC DNA]</scope>
    <source>
        <strain evidence="5 6">DSM 18577</strain>
    </source>
</reference>
<dbReference type="PANTHER" id="PTHR37299:SF1">
    <property type="entry name" value="STAGE 0 SPORULATION PROTEIN A HOMOLOG"/>
    <property type="match status" value="1"/>
</dbReference>
<dbReference type="Gene3D" id="2.20.25.10">
    <property type="match status" value="1"/>
</dbReference>
<keyword evidence="1" id="KW-0902">Two-component regulatory system</keyword>
<sequence length="260" mass="29525">MRAIIVEDEPLAQQELAFLIEKYSQIEVVGCFDDGLEAFKFLQSNEVDIAFLDINVPSIDGMLLAKNIHQFARRPYIVFTTAYKEYAVDAFELEAFDYLLKPVSEKRVQGVLNKLEQACKTQPTSELENSEPPLVSEEPLVSVAPSTMNQGALSVASSDGRIVVIKVADICYLEANEKVTYVVTAKGQYSLNQMLSEVVKRLPERQFFRCHRSYCVNLEQIAEIIPGFNSTYQLRLRHVNTMIPVSRSNLKLFRELMQIC</sequence>
<dbReference type="PANTHER" id="PTHR37299">
    <property type="entry name" value="TRANSCRIPTIONAL REGULATOR-RELATED"/>
    <property type="match status" value="1"/>
</dbReference>
<dbReference type="InterPro" id="IPR011006">
    <property type="entry name" value="CheY-like_superfamily"/>
</dbReference>
<dbReference type="InterPro" id="IPR007492">
    <property type="entry name" value="LytTR_DNA-bd_dom"/>
</dbReference>
<evidence type="ECO:0000259" key="3">
    <source>
        <dbReference type="PROSITE" id="PS50110"/>
    </source>
</evidence>
<dbReference type="InterPro" id="IPR001789">
    <property type="entry name" value="Sig_transdc_resp-reg_receiver"/>
</dbReference>
<accession>A0A4R1J8P4</accession>
<protein>
    <submittedName>
        <fullName evidence="5">LytTR family two component transcriptional regulator</fullName>
    </submittedName>
</protein>
<evidence type="ECO:0000259" key="4">
    <source>
        <dbReference type="PROSITE" id="PS50930"/>
    </source>
</evidence>
<evidence type="ECO:0000313" key="6">
    <source>
        <dbReference type="Proteomes" id="UP000295565"/>
    </source>
</evidence>
<dbReference type="AlphaFoldDB" id="A0A4R1J8P4"/>
<dbReference type="Pfam" id="PF04397">
    <property type="entry name" value="LytTR"/>
    <property type="match status" value="1"/>
</dbReference>
<feature type="modified residue" description="4-aspartylphosphate" evidence="2">
    <location>
        <position position="53"/>
    </location>
</feature>
<dbReference type="InterPro" id="IPR046947">
    <property type="entry name" value="LytR-like"/>
</dbReference>
<evidence type="ECO:0000313" key="5">
    <source>
        <dbReference type="EMBL" id="TCK46965.1"/>
    </source>
</evidence>
<dbReference type="Gene3D" id="2.40.50.40">
    <property type="match status" value="1"/>
</dbReference>
<dbReference type="EMBL" id="SMGD01000016">
    <property type="protein sequence ID" value="TCK46965.1"/>
    <property type="molecule type" value="Genomic_DNA"/>
</dbReference>
<dbReference type="GO" id="GO:0003677">
    <property type="term" value="F:DNA binding"/>
    <property type="evidence" value="ECO:0007669"/>
    <property type="project" value="InterPro"/>
</dbReference>
<gene>
    <name evidence="5" type="ORF">EV690_3117</name>
</gene>